<dbReference type="SUPFAM" id="SSF53383">
    <property type="entry name" value="PLP-dependent transferases"/>
    <property type="match status" value="1"/>
</dbReference>
<dbReference type="InterPro" id="IPR049704">
    <property type="entry name" value="Aminotrans_3_PPA_site"/>
</dbReference>
<dbReference type="HAMAP" id="MF_01107">
    <property type="entry name" value="ArgD_aminotrans_3"/>
    <property type="match status" value="1"/>
</dbReference>
<dbReference type="EC" id="2.6.1.11" evidence="5"/>
<comment type="miscellaneous">
    <text evidence="5">May also have succinyldiaminopimelate aminotransferase activity, thus carrying out the corresponding step in lysine biosynthesis.</text>
</comment>
<name>A0ABZ0QQ04_9FIRM</name>
<feature type="binding site" evidence="5">
    <location>
        <begin position="319"/>
        <end position="322"/>
    </location>
    <ligand>
        <name>pyridoxal 5'-phosphate</name>
        <dbReference type="ChEBI" id="CHEBI:597326"/>
    </ligand>
</feature>
<feature type="region of interest" description="Disordered" evidence="6">
    <location>
        <begin position="171"/>
        <end position="227"/>
    </location>
</feature>
<evidence type="ECO:0000256" key="3">
    <source>
        <dbReference type="ARBA" id="ARBA00022679"/>
    </source>
</evidence>
<keyword evidence="3 5" id="KW-0808">Transferase</keyword>
<dbReference type="PIRSF" id="PIRSF000521">
    <property type="entry name" value="Transaminase_4ab_Lys_Orn"/>
    <property type="match status" value="1"/>
</dbReference>
<dbReference type="RefSeq" id="WP_318751069.1">
    <property type="nucleotide sequence ID" value="NZ_CP132508.1"/>
</dbReference>
<evidence type="ECO:0000256" key="5">
    <source>
        <dbReference type="HAMAP-Rule" id="MF_01107"/>
    </source>
</evidence>
<feature type="binding site" evidence="5">
    <location>
        <position position="234"/>
    </location>
    <ligand>
        <name>pyridoxal 5'-phosphate</name>
        <dbReference type="ChEBI" id="CHEBI:597326"/>
    </ligand>
</feature>
<protein>
    <recommendedName>
        <fullName evidence="5">Acetylornithine aminotransferase</fullName>
        <shortName evidence="5">ACOAT</shortName>
        <ecNumber evidence="5">2.6.1.11</ecNumber>
    </recommendedName>
</protein>
<keyword evidence="4 5" id="KW-0663">Pyridoxal phosphate</keyword>
<dbReference type="CDD" id="cd00610">
    <property type="entry name" value="OAT_like"/>
    <property type="match status" value="1"/>
</dbReference>
<comment type="similarity">
    <text evidence="5">Belongs to the class-III pyridoxal-phosphate-dependent aminotransferase family. ArgD subfamily.</text>
</comment>
<comment type="pathway">
    <text evidence="5">Amino-acid biosynthesis; L-arginine biosynthesis; N(2)-acetyl-L-ornithine from L-glutamate: step 4/4.</text>
</comment>
<feature type="region of interest" description="Disordered" evidence="6">
    <location>
        <begin position="1"/>
        <end position="49"/>
    </location>
</feature>
<dbReference type="Proteomes" id="UP001304683">
    <property type="component" value="Chromosome"/>
</dbReference>
<feature type="binding site" evidence="5">
    <location>
        <position position="377"/>
    </location>
    <ligand>
        <name>pyridoxal 5'-phosphate</name>
        <dbReference type="ChEBI" id="CHEBI:597326"/>
    </ligand>
</feature>
<evidence type="ECO:0000256" key="6">
    <source>
        <dbReference type="SAM" id="MobiDB-lite"/>
    </source>
</evidence>
<comment type="subcellular location">
    <subcellularLocation>
        <location evidence="5">Cytoplasm</location>
    </subcellularLocation>
</comment>
<accession>A0ABZ0QQ04</accession>
<reference evidence="7 8" key="1">
    <citation type="submission" date="2023-08" db="EMBL/GenBank/DDBJ databases">
        <title>Genome sequence of Thermaerobacter compostii strain Ins1, a spore-forming filamentous bacterium isolated from a deep geothermal reservoir.</title>
        <authorList>
            <person name="Bregnard D."/>
            <person name="Gonzalez D."/>
            <person name="Junier P."/>
        </authorList>
    </citation>
    <scope>NUCLEOTIDE SEQUENCE [LARGE SCALE GENOMIC DNA]</scope>
    <source>
        <strain evidence="7 8">Ins1</strain>
    </source>
</reference>
<dbReference type="InterPro" id="IPR050103">
    <property type="entry name" value="Class-III_PLP-dep_AT"/>
</dbReference>
<dbReference type="Gene3D" id="3.90.1150.10">
    <property type="entry name" value="Aspartate Aminotransferase, domain 1"/>
    <property type="match status" value="2"/>
</dbReference>
<dbReference type="Gene3D" id="3.40.640.10">
    <property type="entry name" value="Type I PLP-dependent aspartate aminotransferase-like (Major domain)"/>
    <property type="match status" value="2"/>
</dbReference>
<feature type="compositionally biased region" description="Gly residues" evidence="6">
    <location>
        <begin position="1"/>
        <end position="12"/>
    </location>
</feature>
<feature type="compositionally biased region" description="Low complexity" evidence="6">
    <location>
        <begin position="23"/>
        <end position="37"/>
    </location>
</feature>
<comment type="cofactor">
    <cofactor evidence="5">
        <name>pyridoxal 5'-phosphate</name>
        <dbReference type="ChEBI" id="CHEBI:597326"/>
    </cofactor>
    <text evidence="5">Binds 1 pyridoxal phosphate per subunit.</text>
</comment>
<dbReference type="GO" id="GO:0008483">
    <property type="term" value="F:transaminase activity"/>
    <property type="evidence" value="ECO:0007669"/>
    <property type="project" value="UniProtKB-KW"/>
</dbReference>
<comment type="catalytic activity">
    <reaction evidence="5">
        <text>N(2)-acetyl-L-ornithine + 2-oxoglutarate = N-acetyl-L-glutamate 5-semialdehyde + L-glutamate</text>
        <dbReference type="Rhea" id="RHEA:18049"/>
        <dbReference type="ChEBI" id="CHEBI:16810"/>
        <dbReference type="ChEBI" id="CHEBI:29123"/>
        <dbReference type="ChEBI" id="CHEBI:29985"/>
        <dbReference type="ChEBI" id="CHEBI:57805"/>
        <dbReference type="EC" id="2.6.1.11"/>
    </reaction>
</comment>
<evidence type="ECO:0000313" key="7">
    <source>
        <dbReference type="EMBL" id="WPD19561.1"/>
    </source>
</evidence>
<evidence type="ECO:0000256" key="2">
    <source>
        <dbReference type="ARBA" id="ARBA00022605"/>
    </source>
</evidence>
<keyword evidence="8" id="KW-1185">Reference proteome</keyword>
<dbReference type="InterPro" id="IPR015421">
    <property type="entry name" value="PyrdxlP-dep_Trfase_major"/>
</dbReference>
<keyword evidence="5" id="KW-0963">Cytoplasm</keyword>
<dbReference type="Pfam" id="PF00202">
    <property type="entry name" value="Aminotran_3"/>
    <property type="match status" value="1"/>
</dbReference>
<dbReference type="PANTHER" id="PTHR11986:SF79">
    <property type="entry name" value="ACETYLORNITHINE AMINOTRANSFERASE, MITOCHONDRIAL"/>
    <property type="match status" value="1"/>
</dbReference>
<dbReference type="EMBL" id="CP132508">
    <property type="protein sequence ID" value="WPD19561.1"/>
    <property type="molecule type" value="Genomic_DNA"/>
</dbReference>
<sequence>MTRGEQGSGKGSGRQAIGGDLRAGGPASAPAAAQGSAPTGGTGTTGGVPDAASHLFPNYRRLPVAFVRGEGAWLYDDEGRAWLDCTSGIGVTILGHAHPAVTEAIRRQAGELVHCSNLYRIPQQEELARRLARLTGLDCAFFANSGAEANEAAIKLARRYWWLTRGVGRGAGAATPAGPEAPPSAPSRPAAGKPADGAGGTAATAATPATADRAAGEPGAPGEGPEIITFEGSFHGRTLGALAATGQPHYHEGFHPLPPGFRHVPFNDLAAVEAAITPRTCAILVEPIQGEGGVVPAAPGFLAGLRALCDRHGLLLIADEVQTGCGRTGTFLAMQGEGVAPDVVTLAKALANGVPIGAMLASRRLAEVLGPGTHASTFGGNPLATAAALATLDVLEGEDLPQRAARLGEYLRTRLVDVTRRYPGCREVRGRGLMLGLVLDGPAAPVVEACFAEGLLVTVAGGRVVRFLPPVTITVDELDQAVERLERALARVGRATA</sequence>
<dbReference type="PROSITE" id="PS00600">
    <property type="entry name" value="AA_TRANSFER_CLASS_3"/>
    <property type="match status" value="1"/>
</dbReference>
<comment type="subunit">
    <text evidence="5">Homodimer.</text>
</comment>
<dbReference type="InterPro" id="IPR015422">
    <property type="entry name" value="PyrdxlP-dep_Trfase_small"/>
</dbReference>
<evidence type="ECO:0000256" key="1">
    <source>
        <dbReference type="ARBA" id="ARBA00022576"/>
    </source>
</evidence>
<dbReference type="InterPro" id="IPR005814">
    <property type="entry name" value="Aminotrans_3"/>
</dbReference>
<gene>
    <name evidence="5" type="primary">argD</name>
    <name evidence="7" type="ORF">Q5761_02505</name>
</gene>
<dbReference type="InterPro" id="IPR004636">
    <property type="entry name" value="AcOrn/SuccOrn_fam"/>
</dbReference>
<feature type="binding site" evidence="5">
    <location>
        <position position="376"/>
    </location>
    <ligand>
        <name>N(2)-acetyl-L-ornithine</name>
        <dbReference type="ChEBI" id="CHEBI:57805"/>
    </ligand>
</feature>
<organism evidence="7 8">
    <name type="scientific">Thermaerobacter composti</name>
    <dbReference type="NCBI Taxonomy" id="554949"/>
    <lineage>
        <taxon>Bacteria</taxon>
        <taxon>Bacillati</taxon>
        <taxon>Bacillota</taxon>
        <taxon>Clostridia</taxon>
        <taxon>Eubacteriales</taxon>
        <taxon>Clostridiales Family XVII. Incertae Sedis</taxon>
        <taxon>Thermaerobacter</taxon>
    </lineage>
</organism>
<keyword evidence="5" id="KW-0055">Arginine biosynthesis</keyword>
<evidence type="ECO:0000313" key="8">
    <source>
        <dbReference type="Proteomes" id="UP001304683"/>
    </source>
</evidence>
<dbReference type="PANTHER" id="PTHR11986">
    <property type="entry name" value="AMINOTRANSFERASE CLASS III"/>
    <property type="match status" value="1"/>
</dbReference>
<feature type="binding site" evidence="5">
    <location>
        <position position="237"/>
    </location>
    <ligand>
        <name>N(2)-acetyl-L-ornithine</name>
        <dbReference type="ChEBI" id="CHEBI:57805"/>
    </ligand>
</feature>
<feature type="modified residue" description="N6-(pyridoxal phosphate)lysine" evidence="5">
    <location>
        <position position="348"/>
    </location>
</feature>
<evidence type="ECO:0000256" key="4">
    <source>
        <dbReference type="ARBA" id="ARBA00022898"/>
    </source>
</evidence>
<keyword evidence="1 5" id="KW-0032">Aminotransferase</keyword>
<keyword evidence="2 5" id="KW-0028">Amino-acid biosynthesis</keyword>
<feature type="binding site" evidence="5">
    <location>
        <begin position="146"/>
        <end position="147"/>
    </location>
    <ligand>
        <name>pyridoxal 5'-phosphate</name>
        <dbReference type="ChEBI" id="CHEBI:597326"/>
    </ligand>
</feature>
<dbReference type="InterPro" id="IPR015424">
    <property type="entry name" value="PyrdxlP-dep_Trfase"/>
</dbReference>
<proteinExistence type="inferred from homology"/>
<feature type="compositionally biased region" description="Low complexity" evidence="6">
    <location>
        <begin position="187"/>
        <end position="226"/>
    </location>
</feature>